<dbReference type="InterPro" id="IPR058792">
    <property type="entry name" value="Beta-barrel_RND_2"/>
</dbReference>
<dbReference type="GO" id="GO:0046914">
    <property type="term" value="F:transition metal ion binding"/>
    <property type="evidence" value="ECO:0007669"/>
    <property type="project" value="TreeGrafter"/>
</dbReference>
<feature type="chain" id="PRO_5013285748" evidence="8">
    <location>
        <begin position="24"/>
        <end position="426"/>
    </location>
</feature>
<dbReference type="Gene3D" id="2.40.420.20">
    <property type="match status" value="1"/>
</dbReference>
<evidence type="ECO:0000259" key="9">
    <source>
        <dbReference type="Pfam" id="PF25893"/>
    </source>
</evidence>
<evidence type="ECO:0000256" key="6">
    <source>
        <dbReference type="SAM" id="Coils"/>
    </source>
</evidence>
<dbReference type="InterPro" id="IPR058649">
    <property type="entry name" value="CzcB_C"/>
</dbReference>
<gene>
    <name evidence="13" type="ORF">CMV24_17810</name>
</gene>
<dbReference type="FunFam" id="2.40.30.170:FF:000010">
    <property type="entry name" value="Efflux RND transporter periplasmic adaptor subunit"/>
    <property type="match status" value="1"/>
</dbReference>
<feature type="compositionally biased region" description="Basic and acidic residues" evidence="7">
    <location>
        <begin position="38"/>
        <end position="87"/>
    </location>
</feature>
<dbReference type="Pfam" id="PF25954">
    <property type="entry name" value="Beta-barrel_RND_2"/>
    <property type="match status" value="1"/>
</dbReference>
<protein>
    <submittedName>
        <fullName evidence="13">Efflux RND transporter periplasmic adaptor subunit</fullName>
    </submittedName>
</protein>
<keyword evidence="2" id="KW-0813">Transport</keyword>
<keyword evidence="3" id="KW-0862">Zinc</keyword>
<dbReference type="Pfam" id="PF25893">
    <property type="entry name" value="HH_CzcB"/>
    <property type="match status" value="1"/>
</dbReference>
<dbReference type="PANTHER" id="PTHR30097:SF4">
    <property type="entry name" value="SLR6042 PROTEIN"/>
    <property type="match status" value="1"/>
</dbReference>
<dbReference type="GO" id="GO:0022857">
    <property type="term" value="F:transmembrane transporter activity"/>
    <property type="evidence" value="ECO:0007669"/>
    <property type="project" value="InterPro"/>
</dbReference>
<dbReference type="GO" id="GO:0060003">
    <property type="term" value="P:copper ion export"/>
    <property type="evidence" value="ECO:0007669"/>
    <property type="project" value="TreeGrafter"/>
</dbReference>
<dbReference type="Gene3D" id="2.40.30.170">
    <property type="match status" value="1"/>
</dbReference>
<dbReference type="InterPro" id="IPR006143">
    <property type="entry name" value="RND_pump_MFP"/>
</dbReference>
<comment type="caution">
    <text evidence="13">The sequence shown here is derived from an EMBL/GenBank/DDBJ whole genome shotgun (WGS) entry which is preliminary data.</text>
</comment>
<sequence>MENKRKIALAVAAVAILGFGSLAWNSSSDQQAATNAEHGADDGHGHDKKAGSANKENSEAEHSEDGHGEEGHGEEGHSEEGGEEEGKLTLSAEQIKAAGVTLESAAPRDLGTVVSFPGEIRFDEDRTAHVVPRVPGVVETVQANLGESVKKGQVLAVIASQQISDLRSEQQAAQRRVELARVTFSREKQLWQDKISAEQDYLQARQALQEAEISLANAKQKVSAIGASVNSVGGNRYELRAPFDAVVVEKHLTVGEVVSEATNAFILSDLNQVWATFAVPPTDLAKVTTGRAVKVSSPDMNVEVEGKVGYVGSLLGEQNRAATVRVTLTNPNGAWRPGLFVNIAVTSQTDRVAVAVPEHAVQTVEDKPSVFVRTAEGFDTRPVKLGRRDSGYVEITDGIEAGAQVATNGSFTLKSELGKASAEHSH</sequence>
<evidence type="ECO:0000256" key="3">
    <source>
        <dbReference type="ARBA" id="ARBA00022833"/>
    </source>
</evidence>
<proteinExistence type="inferred from homology"/>
<dbReference type="GO" id="GO:0016020">
    <property type="term" value="C:membrane"/>
    <property type="evidence" value="ECO:0007669"/>
    <property type="project" value="InterPro"/>
</dbReference>
<dbReference type="Gene3D" id="1.10.287.470">
    <property type="entry name" value="Helix hairpin bin"/>
    <property type="match status" value="1"/>
</dbReference>
<evidence type="ECO:0000259" key="11">
    <source>
        <dbReference type="Pfam" id="PF25973"/>
    </source>
</evidence>
<comment type="function">
    <text evidence="5">CzcA and CzcB together would act in zinc efflux nearly as effectively as the complete czc efflux system (CzcABC). The CzcB protein is thought to funnel zinc cations to the CzcA transport protein.</text>
</comment>
<feature type="domain" description="CusB-like beta-barrel" evidence="10">
    <location>
        <begin position="272"/>
        <end position="348"/>
    </location>
</feature>
<evidence type="ECO:0000256" key="4">
    <source>
        <dbReference type="ARBA" id="ARBA00043263"/>
    </source>
</evidence>
<evidence type="ECO:0000259" key="10">
    <source>
        <dbReference type="Pfam" id="PF25954"/>
    </source>
</evidence>
<dbReference type="InterPro" id="IPR058648">
    <property type="entry name" value="HH_CzcB-like"/>
</dbReference>
<evidence type="ECO:0000256" key="7">
    <source>
        <dbReference type="SAM" id="MobiDB-lite"/>
    </source>
</evidence>
<keyword evidence="8" id="KW-0732">Signal</keyword>
<dbReference type="PANTHER" id="PTHR30097">
    <property type="entry name" value="CATION EFFLUX SYSTEM PROTEIN CUSB"/>
    <property type="match status" value="1"/>
</dbReference>
<dbReference type="InterPro" id="IPR058647">
    <property type="entry name" value="BSH_CzcB-like"/>
</dbReference>
<reference evidence="13 14" key="1">
    <citation type="submission" date="2017-09" db="EMBL/GenBank/DDBJ databases">
        <authorList>
            <person name="Ehlers B."/>
            <person name="Leendertz F.H."/>
        </authorList>
    </citation>
    <scope>NUCLEOTIDE SEQUENCE [LARGE SCALE GENOMIC DNA]</scope>
    <source>
        <strain evidence="13 14">DJ-1</strain>
    </source>
</reference>
<dbReference type="EMBL" id="NTME01000018">
    <property type="protein sequence ID" value="PBJ94225.1"/>
    <property type="molecule type" value="Genomic_DNA"/>
</dbReference>
<evidence type="ECO:0000313" key="13">
    <source>
        <dbReference type="EMBL" id="PBJ94225.1"/>
    </source>
</evidence>
<keyword evidence="4" id="KW-0105">Cadmium resistance</keyword>
<comment type="similarity">
    <text evidence="1">Belongs to the membrane fusion protein (MFP) (TC 8.A.1) family.</text>
</comment>
<dbReference type="GO" id="GO:0015679">
    <property type="term" value="P:plasma membrane copper ion transport"/>
    <property type="evidence" value="ECO:0007669"/>
    <property type="project" value="TreeGrafter"/>
</dbReference>
<organism evidence="13 14">
    <name type="scientific">Pseudomonas plecoglossicida</name>
    <dbReference type="NCBI Taxonomy" id="70775"/>
    <lineage>
        <taxon>Bacteria</taxon>
        <taxon>Pseudomonadati</taxon>
        <taxon>Pseudomonadota</taxon>
        <taxon>Gammaproteobacteria</taxon>
        <taxon>Pseudomonadales</taxon>
        <taxon>Pseudomonadaceae</taxon>
        <taxon>Pseudomonas</taxon>
    </lineage>
</organism>
<dbReference type="RefSeq" id="WP_013974879.1">
    <property type="nucleotide sequence ID" value="NZ_JOJY01000001.1"/>
</dbReference>
<evidence type="ECO:0000256" key="8">
    <source>
        <dbReference type="SAM" id="SignalP"/>
    </source>
</evidence>
<feature type="coiled-coil region" evidence="6">
    <location>
        <begin position="194"/>
        <end position="221"/>
    </location>
</feature>
<dbReference type="Pfam" id="PF25975">
    <property type="entry name" value="CzcB_C"/>
    <property type="match status" value="1"/>
</dbReference>
<accession>A0A2A3M229</accession>
<feature type="domain" description="CzcB-like alpha-helical hairpin" evidence="9">
    <location>
        <begin position="165"/>
        <end position="224"/>
    </location>
</feature>
<dbReference type="Proteomes" id="UP000218102">
    <property type="component" value="Unassembled WGS sequence"/>
</dbReference>
<dbReference type="Gene3D" id="2.40.50.100">
    <property type="match status" value="1"/>
</dbReference>
<feature type="region of interest" description="Disordered" evidence="7">
    <location>
        <begin position="26"/>
        <end position="87"/>
    </location>
</feature>
<evidence type="ECO:0000259" key="12">
    <source>
        <dbReference type="Pfam" id="PF25975"/>
    </source>
</evidence>
<feature type="domain" description="CzcB-like barrel-sandwich hybrid" evidence="11">
    <location>
        <begin position="126"/>
        <end position="269"/>
    </location>
</feature>
<dbReference type="AlphaFoldDB" id="A0A2A3M229"/>
<name>A0A2A3M229_PSEDL</name>
<dbReference type="GeneID" id="72422955"/>
<dbReference type="SUPFAM" id="SSF111369">
    <property type="entry name" value="HlyD-like secretion proteins"/>
    <property type="match status" value="1"/>
</dbReference>
<keyword evidence="6" id="KW-0175">Coiled coil</keyword>
<evidence type="ECO:0000256" key="5">
    <source>
        <dbReference type="ARBA" id="ARBA00058766"/>
    </source>
</evidence>
<evidence type="ECO:0000256" key="1">
    <source>
        <dbReference type="ARBA" id="ARBA00009477"/>
    </source>
</evidence>
<dbReference type="InterPro" id="IPR051909">
    <property type="entry name" value="MFP_Cation_Efflux"/>
</dbReference>
<evidence type="ECO:0000313" key="14">
    <source>
        <dbReference type="Proteomes" id="UP000218102"/>
    </source>
</evidence>
<dbReference type="GO" id="GO:0046686">
    <property type="term" value="P:response to cadmium ion"/>
    <property type="evidence" value="ECO:0007669"/>
    <property type="project" value="UniProtKB-KW"/>
</dbReference>
<dbReference type="NCBIfam" id="TIGR01730">
    <property type="entry name" value="RND_mfp"/>
    <property type="match status" value="1"/>
</dbReference>
<feature type="domain" description="CzcB-like C-terminal circularly permuted SH3-like" evidence="12">
    <location>
        <begin position="354"/>
        <end position="414"/>
    </location>
</feature>
<dbReference type="GO" id="GO:0030288">
    <property type="term" value="C:outer membrane-bounded periplasmic space"/>
    <property type="evidence" value="ECO:0007669"/>
    <property type="project" value="TreeGrafter"/>
</dbReference>
<evidence type="ECO:0000256" key="2">
    <source>
        <dbReference type="ARBA" id="ARBA00022448"/>
    </source>
</evidence>
<dbReference type="Pfam" id="PF25973">
    <property type="entry name" value="BSH_CzcB"/>
    <property type="match status" value="1"/>
</dbReference>
<feature type="signal peptide" evidence="8">
    <location>
        <begin position="1"/>
        <end position="23"/>
    </location>
</feature>
<dbReference type="FunFam" id="2.40.420.20:FF:000006">
    <property type="entry name" value="RND family efflux transporter MFP subunit"/>
    <property type="match status" value="1"/>
</dbReference>